<dbReference type="Gene3D" id="3.40.630.30">
    <property type="match status" value="1"/>
</dbReference>
<organism evidence="2 3">
    <name type="scientific">Psychrobacillus faecigallinarum</name>
    <dbReference type="NCBI Taxonomy" id="2762235"/>
    <lineage>
        <taxon>Bacteria</taxon>
        <taxon>Bacillati</taxon>
        <taxon>Bacillota</taxon>
        <taxon>Bacilli</taxon>
        <taxon>Bacillales</taxon>
        <taxon>Bacillaceae</taxon>
        <taxon>Psychrobacillus</taxon>
    </lineage>
</organism>
<dbReference type="InterPro" id="IPR000182">
    <property type="entry name" value="GNAT_dom"/>
</dbReference>
<sequence length="160" mass="18593">MAMLYQAIWKKEEDDFFERIQRHADYEGFLGIVAYSDTNECVGFAYGYKSEKGQYYRELLEKEFTSDEIEMWLSDCFEFVELAVHPSYRKNGFGRKMADKLVNNSHRKTSILTTQVSNLAAQTLYTSLGWVVVKENFIPSPTDELYVIMGKVLKGDSFDE</sequence>
<dbReference type="Proteomes" id="UP000640786">
    <property type="component" value="Unassembled WGS sequence"/>
</dbReference>
<dbReference type="InterPro" id="IPR016181">
    <property type="entry name" value="Acyl_CoA_acyltransferase"/>
</dbReference>
<evidence type="ECO:0000313" key="2">
    <source>
        <dbReference type="EMBL" id="MBD7945631.1"/>
    </source>
</evidence>
<reference evidence="2 3" key="1">
    <citation type="submission" date="2020-08" db="EMBL/GenBank/DDBJ databases">
        <title>A Genomic Blueprint of the Chicken Gut Microbiome.</title>
        <authorList>
            <person name="Gilroy R."/>
            <person name="Ravi A."/>
            <person name="Getino M."/>
            <person name="Pursley I."/>
            <person name="Horton D.L."/>
            <person name="Alikhan N.-F."/>
            <person name="Baker D."/>
            <person name="Gharbi K."/>
            <person name="Hall N."/>
            <person name="Watson M."/>
            <person name="Adriaenssens E.M."/>
            <person name="Foster-Nyarko E."/>
            <person name="Jarju S."/>
            <person name="Secka A."/>
            <person name="Antonio M."/>
            <person name="Oren A."/>
            <person name="Chaudhuri R."/>
            <person name="La Ragione R.M."/>
            <person name="Hildebrand F."/>
            <person name="Pallen M.J."/>
        </authorList>
    </citation>
    <scope>NUCLEOTIDE SEQUENCE [LARGE SCALE GENOMIC DNA]</scope>
    <source>
        <strain evidence="2 3">Sa2BUA9</strain>
    </source>
</reference>
<comment type="caution">
    <text evidence="2">The sequence shown here is derived from an EMBL/GenBank/DDBJ whole genome shotgun (WGS) entry which is preliminary data.</text>
</comment>
<proteinExistence type="predicted"/>
<feature type="domain" description="N-acetyltransferase" evidence="1">
    <location>
        <begin position="1"/>
        <end position="154"/>
    </location>
</feature>
<dbReference type="SUPFAM" id="SSF55729">
    <property type="entry name" value="Acyl-CoA N-acyltransferases (Nat)"/>
    <property type="match status" value="1"/>
</dbReference>
<keyword evidence="3" id="KW-1185">Reference proteome</keyword>
<dbReference type="EMBL" id="JACSQO010000009">
    <property type="protein sequence ID" value="MBD7945631.1"/>
    <property type="molecule type" value="Genomic_DNA"/>
</dbReference>
<accession>A0ABR8RCV6</accession>
<evidence type="ECO:0000313" key="3">
    <source>
        <dbReference type="Proteomes" id="UP000640786"/>
    </source>
</evidence>
<dbReference type="CDD" id="cd04301">
    <property type="entry name" value="NAT_SF"/>
    <property type="match status" value="1"/>
</dbReference>
<protein>
    <submittedName>
        <fullName evidence="2">GNAT family N-acetyltransferase</fullName>
    </submittedName>
</protein>
<evidence type="ECO:0000259" key="1">
    <source>
        <dbReference type="PROSITE" id="PS51186"/>
    </source>
</evidence>
<dbReference type="Pfam" id="PF00583">
    <property type="entry name" value="Acetyltransf_1"/>
    <property type="match status" value="1"/>
</dbReference>
<dbReference type="PROSITE" id="PS51186">
    <property type="entry name" value="GNAT"/>
    <property type="match status" value="1"/>
</dbReference>
<gene>
    <name evidence="2" type="ORF">H9650_16080</name>
</gene>
<name>A0ABR8RCV6_9BACI</name>